<dbReference type="InParanoid" id="D8M0I7"/>
<protein>
    <submittedName>
        <fullName evidence="2">Uncharacterized protein</fullName>
    </submittedName>
</protein>
<proteinExistence type="predicted"/>
<feature type="transmembrane region" description="Helical" evidence="1">
    <location>
        <begin position="228"/>
        <end position="250"/>
    </location>
</feature>
<keyword evidence="1" id="KW-0472">Membrane</keyword>
<dbReference type="EMBL" id="FN668643">
    <property type="protein sequence ID" value="CBK21576.2"/>
    <property type="molecule type" value="Genomic_DNA"/>
</dbReference>
<keyword evidence="1" id="KW-1133">Transmembrane helix</keyword>
<feature type="transmembrane region" description="Helical" evidence="1">
    <location>
        <begin position="42"/>
        <end position="72"/>
    </location>
</feature>
<reference evidence="2" key="1">
    <citation type="submission" date="2010-02" db="EMBL/GenBank/DDBJ databases">
        <title>Sequencing and annotation of the Blastocystis hominis genome.</title>
        <authorList>
            <person name="Wincker P."/>
        </authorList>
    </citation>
    <scope>NUCLEOTIDE SEQUENCE</scope>
    <source>
        <strain evidence="2">Singapore isolate B</strain>
    </source>
</reference>
<accession>D8M0I7</accession>
<evidence type="ECO:0000313" key="3">
    <source>
        <dbReference type="Proteomes" id="UP000008312"/>
    </source>
</evidence>
<evidence type="ECO:0000313" key="2">
    <source>
        <dbReference type="EMBL" id="CBK21576.2"/>
    </source>
</evidence>
<name>D8M0I7_BLAHO</name>
<keyword evidence="1" id="KW-0812">Transmembrane</keyword>
<gene>
    <name evidence="2" type="ORF">GSBLH_T00001722001</name>
</gene>
<keyword evidence="3" id="KW-1185">Reference proteome</keyword>
<dbReference type="OrthoDB" id="223388at2759"/>
<organism evidence="2">
    <name type="scientific">Blastocystis hominis</name>
    <dbReference type="NCBI Taxonomy" id="12968"/>
    <lineage>
        <taxon>Eukaryota</taxon>
        <taxon>Sar</taxon>
        <taxon>Stramenopiles</taxon>
        <taxon>Bigyra</taxon>
        <taxon>Opalozoa</taxon>
        <taxon>Opalinata</taxon>
        <taxon>Blastocystidae</taxon>
        <taxon>Blastocystis</taxon>
    </lineage>
</organism>
<dbReference type="RefSeq" id="XP_012895624.1">
    <property type="nucleotide sequence ID" value="XM_013040170.1"/>
</dbReference>
<dbReference type="Proteomes" id="UP000008312">
    <property type="component" value="Unassembled WGS sequence"/>
</dbReference>
<dbReference type="GeneID" id="24918953"/>
<sequence length="275" mass="31589">MISLSLSKLLLCCRMIFPKTIHQSNRATLHTTLTWSIIKERFFAMPLVFVVLLLTVFQCISATCVSLGGVCYGSKQNSMQFNINWLGKPNYEDVVYSMFNGNQCDSIRYSFLHHNDLKCQKTAVKGDWSCVSTTSSVWVKGFDMSDYVVQHMVNNCHRNIAKKYVNIAKLSCVIDGVDIFAEERANVGKVEYRNITVTSDHFPVYEGYYPERYECVWNYEVNGIWSTFVIMVVTCSVIVIILFIAIFIYAQKHRAEKRASLLHAYNKKLIETVTK</sequence>
<evidence type="ECO:0000256" key="1">
    <source>
        <dbReference type="SAM" id="Phobius"/>
    </source>
</evidence>
<dbReference type="AlphaFoldDB" id="D8M0I7"/>